<accession>A0A6J1PCB2</accession>
<dbReference type="Proteomes" id="UP000504618">
    <property type="component" value="Unplaced"/>
</dbReference>
<reference evidence="2" key="1">
    <citation type="submission" date="2025-08" db="UniProtKB">
        <authorList>
            <consortium name="RefSeq"/>
        </authorList>
    </citation>
    <scope>IDENTIFICATION</scope>
    <source>
        <tissue evidence="2">Whole body</tissue>
    </source>
</reference>
<dbReference type="AlphaFoldDB" id="A0A6J1PCB2"/>
<name>A0A6J1PCB2_9HYME</name>
<organism evidence="1 2">
    <name type="scientific">Temnothorax curvispinosus</name>
    <dbReference type="NCBI Taxonomy" id="300111"/>
    <lineage>
        <taxon>Eukaryota</taxon>
        <taxon>Metazoa</taxon>
        <taxon>Ecdysozoa</taxon>
        <taxon>Arthropoda</taxon>
        <taxon>Hexapoda</taxon>
        <taxon>Insecta</taxon>
        <taxon>Pterygota</taxon>
        <taxon>Neoptera</taxon>
        <taxon>Endopterygota</taxon>
        <taxon>Hymenoptera</taxon>
        <taxon>Apocrita</taxon>
        <taxon>Aculeata</taxon>
        <taxon>Formicoidea</taxon>
        <taxon>Formicidae</taxon>
        <taxon>Myrmicinae</taxon>
        <taxon>Temnothorax</taxon>
    </lineage>
</organism>
<evidence type="ECO:0000313" key="1">
    <source>
        <dbReference type="Proteomes" id="UP000504618"/>
    </source>
</evidence>
<dbReference type="RefSeq" id="XP_024867041.1">
    <property type="nucleotide sequence ID" value="XM_025011273.1"/>
</dbReference>
<protein>
    <submittedName>
        <fullName evidence="2">Uncharacterized protein LOC112451583</fullName>
    </submittedName>
</protein>
<gene>
    <name evidence="2" type="primary">LOC112451583</name>
</gene>
<evidence type="ECO:0000313" key="2">
    <source>
        <dbReference type="RefSeq" id="XP_024867041.1"/>
    </source>
</evidence>
<keyword evidence="1" id="KW-1185">Reference proteome</keyword>
<proteinExistence type="predicted"/>
<dbReference type="GeneID" id="112451583"/>
<sequence length="109" mass="11757">MCHIVTFSAKCGAGWCTSIASNTQIVLSRECLFVRDREILNNDSAFSVLCNGKRRRGRLDNPDVLRGGGGLAKASGPSGATLGIIATTWQNNSARCASVGESFYFLFMY</sequence>